<evidence type="ECO:0000313" key="2">
    <source>
        <dbReference type="Proteomes" id="UP001190700"/>
    </source>
</evidence>
<name>A0AAE0LHV1_9CHLO</name>
<protein>
    <submittedName>
        <fullName evidence="1">Uncharacterized protein</fullName>
    </submittedName>
</protein>
<sequence length="151" mass="16761">MAGFAGSGLVVPEAGRVCRKQGGLCRKQGWLYRKQGGADVDENMRVVLNASVIRRKSVYAHWAIEILEERDARKTVEKGDATISYNDFLGLVKQGDIVSVSFQMSGAQIVSEGKDGTFEKIDLPETVVNRELNRTLIKSDVRVTVYANRQK</sequence>
<evidence type="ECO:0000313" key="1">
    <source>
        <dbReference type="EMBL" id="KAK3285798.1"/>
    </source>
</evidence>
<dbReference type="EMBL" id="LGRX02001630">
    <property type="protein sequence ID" value="KAK3285798.1"/>
    <property type="molecule type" value="Genomic_DNA"/>
</dbReference>
<proteinExistence type="predicted"/>
<dbReference type="AlphaFoldDB" id="A0AAE0LHV1"/>
<dbReference type="Proteomes" id="UP001190700">
    <property type="component" value="Unassembled WGS sequence"/>
</dbReference>
<reference evidence="1 2" key="1">
    <citation type="journal article" date="2015" name="Genome Biol. Evol.">
        <title>Comparative Genomics of a Bacterivorous Green Alga Reveals Evolutionary Causalities and Consequences of Phago-Mixotrophic Mode of Nutrition.</title>
        <authorList>
            <person name="Burns J.A."/>
            <person name="Paasch A."/>
            <person name="Narechania A."/>
            <person name="Kim E."/>
        </authorList>
    </citation>
    <scope>NUCLEOTIDE SEQUENCE [LARGE SCALE GENOMIC DNA]</scope>
    <source>
        <strain evidence="1 2">PLY_AMNH</strain>
    </source>
</reference>
<comment type="caution">
    <text evidence="1">The sequence shown here is derived from an EMBL/GenBank/DDBJ whole genome shotgun (WGS) entry which is preliminary data.</text>
</comment>
<accession>A0AAE0LHV1</accession>
<keyword evidence="2" id="KW-1185">Reference proteome</keyword>
<organism evidence="1 2">
    <name type="scientific">Cymbomonas tetramitiformis</name>
    <dbReference type="NCBI Taxonomy" id="36881"/>
    <lineage>
        <taxon>Eukaryota</taxon>
        <taxon>Viridiplantae</taxon>
        <taxon>Chlorophyta</taxon>
        <taxon>Pyramimonadophyceae</taxon>
        <taxon>Pyramimonadales</taxon>
        <taxon>Pyramimonadaceae</taxon>
        <taxon>Cymbomonas</taxon>
    </lineage>
</organism>
<gene>
    <name evidence="1" type="ORF">CYMTET_6614</name>
</gene>
<dbReference type="Gene3D" id="3.30.720.210">
    <property type="match status" value="1"/>
</dbReference>